<dbReference type="Proteomes" id="UP000287033">
    <property type="component" value="Unassembled WGS sequence"/>
</dbReference>
<feature type="region of interest" description="Disordered" evidence="1">
    <location>
        <begin position="26"/>
        <end position="55"/>
    </location>
</feature>
<comment type="caution">
    <text evidence="2">The sequence shown here is derived from an EMBL/GenBank/DDBJ whole genome shotgun (WGS) entry which is preliminary data.</text>
</comment>
<gene>
    <name evidence="2" type="ORF">chiPu_0009500</name>
</gene>
<proteinExistence type="predicted"/>
<evidence type="ECO:0000313" key="2">
    <source>
        <dbReference type="EMBL" id="GCC31046.1"/>
    </source>
</evidence>
<evidence type="ECO:0000313" key="3">
    <source>
        <dbReference type="Proteomes" id="UP000287033"/>
    </source>
</evidence>
<keyword evidence="3" id="KW-1185">Reference proteome</keyword>
<feature type="compositionally biased region" description="Low complexity" evidence="1">
    <location>
        <begin position="96"/>
        <end position="108"/>
    </location>
</feature>
<dbReference type="EMBL" id="BEZZ01000338">
    <property type="protein sequence ID" value="GCC31046.1"/>
    <property type="molecule type" value="Genomic_DNA"/>
</dbReference>
<sequence>MCITFRHVRSDTLTLREITTVRQTSACGQARLRQKVSASTPRPRPKPIPPPTGPERCYLPLSSNRLWQGKRKPKWHCPARPGLAKRMLKAVGGGAASSPCPGTPSPTSDASITICLAPI</sequence>
<organism evidence="2 3">
    <name type="scientific">Chiloscyllium punctatum</name>
    <name type="common">Brownbanded bambooshark</name>
    <name type="synonym">Hemiscyllium punctatum</name>
    <dbReference type="NCBI Taxonomy" id="137246"/>
    <lineage>
        <taxon>Eukaryota</taxon>
        <taxon>Metazoa</taxon>
        <taxon>Chordata</taxon>
        <taxon>Craniata</taxon>
        <taxon>Vertebrata</taxon>
        <taxon>Chondrichthyes</taxon>
        <taxon>Elasmobranchii</taxon>
        <taxon>Galeomorphii</taxon>
        <taxon>Galeoidea</taxon>
        <taxon>Orectolobiformes</taxon>
        <taxon>Hemiscylliidae</taxon>
        <taxon>Chiloscyllium</taxon>
    </lineage>
</organism>
<feature type="region of interest" description="Disordered" evidence="1">
    <location>
        <begin position="90"/>
        <end position="110"/>
    </location>
</feature>
<evidence type="ECO:0000256" key="1">
    <source>
        <dbReference type="SAM" id="MobiDB-lite"/>
    </source>
</evidence>
<reference evidence="2 3" key="1">
    <citation type="journal article" date="2018" name="Nat. Ecol. Evol.">
        <title>Shark genomes provide insights into elasmobranch evolution and the origin of vertebrates.</title>
        <authorList>
            <person name="Hara Y"/>
            <person name="Yamaguchi K"/>
            <person name="Onimaru K"/>
            <person name="Kadota M"/>
            <person name="Koyanagi M"/>
            <person name="Keeley SD"/>
            <person name="Tatsumi K"/>
            <person name="Tanaka K"/>
            <person name="Motone F"/>
            <person name="Kageyama Y"/>
            <person name="Nozu R"/>
            <person name="Adachi N"/>
            <person name="Nishimura O"/>
            <person name="Nakagawa R"/>
            <person name="Tanegashima C"/>
            <person name="Kiyatake I"/>
            <person name="Matsumoto R"/>
            <person name="Murakumo K"/>
            <person name="Nishida K"/>
            <person name="Terakita A"/>
            <person name="Kuratani S"/>
            <person name="Sato K"/>
            <person name="Hyodo S Kuraku.S."/>
        </authorList>
    </citation>
    <scope>NUCLEOTIDE SEQUENCE [LARGE SCALE GENOMIC DNA]</scope>
</reference>
<protein>
    <submittedName>
        <fullName evidence="2">Uncharacterized protein</fullName>
    </submittedName>
</protein>
<name>A0A401SKY5_CHIPU</name>
<accession>A0A401SKY5</accession>
<dbReference type="AlphaFoldDB" id="A0A401SKY5"/>